<gene>
    <name evidence="1" type="ORF">MP3633_0641</name>
</gene>
<sequence>MPSKVINQDIKIDVVSTMKKVTITTLPLQSALNDRVKPTDFMDCYSVESDLSPREAAEIITNFPAWARFLVKIRNVVTAPFGLSSDGPPAIDKVGLFPVESESHYELIAGFNDKHLDFRVSVISENGRVFLATWVHTNNIGGQIYLKAILPFHILISRNALARVRAINKDTCR</sequence>
<dbReference type="EMBL" id="CP054301">
    <property type="protein sequence ID" value="QKK79377.1"/>
    <property type="molecule type" value="Genomic_DNA"/>
</dbReference>
<protein>
    <submittedName>
        <fullName evidence="1">DUF2867 domain-containing protein</fullName>
    </submittedName>
</protein>
<accession>A0A859CTG4</accession>
<evidence type="ECO:0000313" key="1">
    <source>
        <dbReference type="EMBL" id="QKK79377.1"/>
    </source>
</evidence>
<reference evidence="1 2" key="1">
    <citation type="submission" date="2020-06" db="EMBL/GenBank/DDBJ databases">
        <authorList>
            <person name="Voronona O.L."/>
            <person name="Aksenova E.I."/>
            <person name="Kunda M.S."/>
            <person name="Semenov A.N."/>
            <person name="Ryzhova N."/>
        </authorList>
    </citation>
    <scope>NUCLEOTIDE SEQUENCE [LARGE SCALE GENOMIC DNA]</scope>
    <source>
        <strain evidence="1 2">MPKMM3633</strain>
    </source>
</reference>
<name>A0A859CTG4_9GAMM</name>
<dbReference type="AlphaFoldDB" id="A0A859CTG4"/>
<dbReference type="InterPro" id="IPR021295">
    <property type="entry name" value="DUF2867"/>
</dbReference>
<dbReference type="KEGG" id="mpri:MP3633_0641"/>
<dbReference type="Proteomes" id="UP000509371">
    <property type="component" value="Chromosome"/>
</dbReference>
<organism evidence="1 2">
    <name type="scientific">Marinomonas primoryensis</name>
    <dbReference type="NCBI Taxonomy" id="178399"/>
    <lineage>
        <taxon>Bacteria</taxon>
        <taxon>Pseudomonadati</taxon>
        <taxon>Pseudomonadota</taxon>
        <taxon>Gammaproteobacteria</taxon>
        <taxon>Oceanospirillales</taxon>
        <taxon>Oceanospirillaceae</taxon>
        <taxon>Marinomonas</taxon>
    </lineage>
</organism>
<proteinExistence type="predicted"/>
<evidence type="ECO:0000313" key="2">
    <source>
        <dbReference type="Proteomes" id="UP000509371"/>
    </source>
</evidence>
<dbReference type="Pfam" id="PF11066">
    <property type="entry name" value="DUF2867"/>
    <property type="match status" value="1"/>
</dbReference>